<reference evidence="2 3" key="1">
    <citation type="submission" date="2024-01" db="EMBL/GenBank/DDBJ databases">
        <title>The genomes of 5 underutilized Papilionoideae crops provide insights into root nodulation and disease resistanc.</title>
        <authorList>
            <person name="Jiang F."/>
        </authorList>
    </citation>
    <scope>NUCLEOTIDE SEQUENCE [LARGE SCALE GENOMIC DNA]</scope>
    <source>
        <strain evidence="2">DUOXIRENSHENG_FW03</strain>
        <tissue evidence="2">Leaves</tissue>
    </source>
</reference>
<name>A0AAN9SGT0_PSOTE</name>
<proteinExistence type="predicted"/>
<organism evidence="2 3">
    <name type="scientific">Psophocarpus tetragonolobus</name>
    <name type="common">Winged bean</name>
    <name type="synonym">Dolichos tetragonolobus</name>
    <dbReference type="NCBI Taxonomy" id="3891"/>
    <lineage>
        <taxon>Eukaryota</taxon>
        <taxon>Viridiplantae</taxon>
        <taxon>Streptophyta</taxon>
        <taxon>Embryophyta</taxon>
        <taxon>Tracheophyta</taxon>
        <taxon>Spermatophyta</taxon>
        <taxon>Magnoliopsida</taxon>
        <taxon>eudicotyledons</taxon>
        <taxon>Gunneridae</taxon>
        <taxon>Pentapetalae</taxon>
        <taxon>rosids</taxon>
        <taxon>fabids</taxon>
        <taxon>Fabales</taxon>
        <taxon>Fabaceae</taxon>
        <taxon>Papilionoideae</taxon>
        <taxon>50 kb inversion clade</taxon>
        <taxon>NPAAA clade</taxon>
        <taxon>indigoferoid/millettioid clade</taxon>
        <taxon>Phaseoleae</taxon>
        <taxon>Psophocarpus</taxon>
    </lineage>
</organism>
<protein>
    <submittedName>
        <fullName evidence="2">Uncharacterized protein</fullName>
    </submittedName>
</protein>
<gene>
    <name evidence="2" type="ORF">VNO78_17243</name>
</gene>
<accession>A0AAN9SGT0</accession>
<dbReference type="EMBL" id="JAYMYS010000004">
    <property type="protein sequence ID" value="KAK7396324.1"/>
    <property type="molecule type" value="Genomic_DNA"/>
</dbReference>
<dbReference type="AlphaFoldDB" id="A0AAN9SGT0"/>
<keyword evidence="3" id="KW-1185">Reference proteome</keyword>
<dbReference type="Proteomes" id="UP001386955">
    <property type="component" value="Unassembled WGS sequence"/>
</dbReference>
<evidence type="ECO:0000256" key="1">
    <source>
        <dbReference type="SAM" id="MobiDB-lite"/>
    </source>
</evidence>
<evidence type="ECO:0000313" key="3">
    <source>
        <dbReference type="Proteomes" id="UP001386955"/>
    </source>
</evidence>
<evidence type="ECO:0000313" key="2">
    <source>
        <dbReference type="EMBL" id="KAK7396324.1"/>
    </source>
</evidence>
<feature type="region of interest" description="Disordered" evidence="1">
    <location>
        <begin position="65"/>
        <end position="84"/>
    </location>
</feature>
<sequence length="84" mass="9266">MSYFAGSPVAIHERVILLARVIACKSQIVVRNSLLCDTSLSDLIEQYMVDDEANGLKKNDLVRNENRFPGEASDADKAGEEVPK</sequence>
<comment type="caution">
    <text evidence="2">The sequence shown here is derived from an EMBL/GenBank/DDBJ whole genome shotgun (WGS) entry which is preliminary data.</text>
</comment>